<evidence type="ECO:0000313" key="2">
    <source>
        <dbReference type="EMBL" id="KUI71459.1"/>
    </source>
</evidence>
<dbReference type="Proteomes" id="UP000078559">
    <property type="component" value="Chromosome 7"/>
</dbReference>
<name>A0A194W4R3_CYTMA</name>
<feature type="compositionally biased region" description="Acidic residues" evidence="1">
    <location>
        <begin position="325"/>
        <end position="337"/>
    </location>
</feature>
<feature type="compositionally biased region" description="Basic and acidic residues" evidence="1">
    <location>
        <begin position="85"/>
        <end position="99"/>
    </location>
</feature>
<dbReference type="EMBL" id="CM003104">
    <property type="protein sequence ID" value="KUI71459.1"/>
    <property type="molecule type" value="Genomic_DNA"/>
</dbReference>
<organism evidence="2 3">
    <name type="scientific">Cytospora mali</name>
    <name type="common">Apple Valsa canker fungus</name>
    <name type="synonym">Valsa mali</name>
    <dbReference type="NCBI Taxonomy" id="578113"/>
    <lineage>
        <taxon>Eukaryota</taxon>
        <taxon>Fungi</taxon>
        <taxon>Dikarya</taxon>
        <taxon>Ascomycota</taxon>
        <taxon>Pezizomycotina</taxon>
        <taxon>Sordariomycetes</taxon>
        <taxon>Sordariomycetidae</taxon>
        <taxon>Diaporthales</taxon>
        <taxon>Cytosporaceae</taxon>
        <taxon>Cytospora</taxon>
    </lineage>
</organism>
<sequence>MASKEEARTYMEEADEDGNPIDDTRTYVSAAPSVKEEANVSRTRKEKMKRKDSSSPATTNLHNDSDSATHPQKPPKRESKKSKEKSRDKDRDRDRDRSLNRKTVTYGPRPGPKSSKTLPNIHTSSLKKPHEQPSHYGVSPTGVSPILMAASSNSTRPRAYTANPRPTSYYGPSSRPPPASARYFQHPYPAPGTSYPPQSLYPPAPPPPPSVPQYQSPFPPPSPMGPPQDYFSPNLSSRFDYHRPQSAMARPARPAIAYGPEYDDLEEGGVLIRQPSLTRRRSTRRDEDRIRMPPQRPNTTRPHSTAMFEPPSFKRQPVESSNESLYDDESVDEDDSLYDMSPPDRYDYRPRPVRRPSIDSTVVYDMGPRYTEIAGRRSRRNSFYGSRNKSTERDVQEKYQTALRYQEDLVDGQIDPLTADSLRRFAKTPNGGTRSSESRDESGYGRSTGTTRNTVDNEDMTILVKGTGSLSIGNALLDIKDGAEINIRTGGGGGGGGGSDRNSHGDSDNTSSAYDDRRTRFERPFTRGRADSQSPSHSRSFPFQPQPHFAPPSSADYNGNSYMQMPMQYAPPYPYPYHY</sequence>
<feature type="compositionally biased region" description="Polar residues" evidence="1">
    <location>
        <begin position="445"/>
        <end position="454"/>
    </location>
</feature>
<protein>
    <submittedName>
        <fullName evidence="2">Uncharacterized protein</fullName>
    </submittedName>
</protein>
<feature type="region of interest" description="Disordered" evidence="1">
    <location>
        <begin position="1"/>
        <end position="356"/>
    </location>
</feature>
<accession>A0A194W4R3</accession>
<feature type="region of interest" description="Disordered" evidence="1">
    <location>
        <begin position="423"/>
        <end position="455"/>
    </location>
</feature>
<feature type="compositionally biased region" description="Basic and acidic residues" evidence="1">
    <location>
        <begin position="1"/>
        <end position="11"/>
    </location>
</feature>
<dbReference type="OrthoDB" id="4898142at2759"/>
<feature type="compositionally biased region" description="Polar residues" evidence="1">
    <location>
        <begin position="54"/>
        <end position="70"/>
    </location>
</feature>
<proteinExistence type="predicted"/>
<feature type="compositionally biased region" description="Gly residues" evidence="1">
    <location>
        <begin position="490"/>
        <end position="499"/>
    </location>
</feature>
<evidence type="ECO:0000256" key="1">
    <source>
        <dbReference type="SAM" id="MobiDB-lite"/>
    </source>
</evidence>
<dbReference type="PRINTS" id="PR01217">
    <property type="entry name" value="PRICHEXTENSN"/>
</dbReference>
<feature type="compositionally biased region" description="Polar residues" evidence="1">
    <location>
        <begin position="114"/>
        <end position="126"/>
    </location>
</feature>
<evidence type="ECO:0000313" key="3">
    <source>
        <dbReference type="Proteomes" id="UP000078559"/>
    </source>
</evidence>
<feature type="compositionally biased region" description="Basic and acidic residues" evidence="1">
    <location>
        <begin position="514"/>
        <end position="530"/>
    </location>
</feature>
<feature type="region of interest" description="Disordered" evidence="1">
    <location>
        <begin position="490"/>
        <end position="560"/>
    </location>
</feature>
<feature type="compositionally biased region" description="Low complexity" evidence="1">
    <location>
        <begin position="164"/>
        <end position="173"/>
    </location>
</feature>
<dbReference type="AlphaFoldDB" id="A0A194W4R3"/>
<reference evidence="2" key="1">
    <citation type="submission" date="2014-12" db="EMBL/GenBank/DDBJ databases">
        <title>Genome Sequence of Valsa Canker Pathogens Uncovers a Specific Adaption of Colonization on Woody Bark.</title>
        <authorList>
            <person name="Yin Z."/>
            <person name="Liu H."/>
            <person name="Gao X."/>
            <person name="Li Z."/>
            <person name="Song N."/>
            <person name="Ke X."/>
            <person name="Dai Q."/>
            <person name="Wu Y."/>
            <person name="Sun Y."/>
            <person name="Xu J.-R."/>
            <person name="Kang Z.K."/>
            <person name="Wang L."/>
            <person name="Huang L."/>
        </authorList>
    </citation>
    <scope>NUCLEOTIDE SEQUENCE [LARGE SCALE GENOMIC DNA]</scope>
    <source>
        <strain evidence="2">03-8</strain>
    </source>
</reference>
<keyword evidence="3" id="KW-1185">Reference proteome</keyword>
<gene>
    <name evidence="2" type="ORF">VM1G_06886</name>
</gene>
<feature type="compositionally biased region" description="Pro residues" evidence="1">
    <location>
        <begin position="199"/>
        <end position="226"/>
    </location>
</feature>